<keyword evidence="5" id="KW-0648">Protein biosynthesis</keyword>
<dbReference type="GO" id="GO:0003743">
    <property type="term" value="F:translation initiation factor activity"/>
    <property type="evidence" value="ECO:0007669"/>
    <property type="project" value="UniProtKB-KW"/>
</dbReference>
<dbReference type="EMBL" id="LAEV01001896">
    <property type="protein sequence ID" value="KKA27111.1"/>
    <property type="molecule type" value="Genomic_DNA"/>
</dbReference>
<dbReference type="GO" id="GO:0045948">
    <property type="term" value="P:positive regulation of translational initiation"/>
    <property type="evidence" value="ECO:0007669"/>
    <property type="project" value="EnsemblFungi"/>
</dbReference>
<evidence type="ECO:0000256" key="3">
    <source>
        <dbReference type="ARBA" id="ARBA00022490"/>
    </source>
</evidence>
<dbReference type="GO" id="GO:0005829">
    <property type="term" value="C:cytosol"/>
    <property type="evidence" value="ECO:0007669"/>
    <property type="project" value="UniProtKB-SubCell"/>
</dbReference>
<dbReference type="AlphaFoldDB" id="A0A0F4ZAC1"/>
<evidence type="ECO:0000256" key="1">
    <source>
        <dbReference type="ARBA" id="ARBA00004514"/>
    </source>
</evidence>
<evidence type="ECO:0000256" key="2">
    <source>
        <dbReference type="ARBA" id="ARBA00007251"/>
    </source>
</evidence>
<dbReference type="InterPro" id="IPR051501">
    <property type="entry name" value="eIF2B_alpha/beta/delta"/>
</dbReference>
<dbReference type="PANTHER" id="PTHR45860:SF1">
    <property type="entry name" value="TRANSLATION INITIATION FACTOR EIF-2B SUBUNIT ALPHA"/>
    <property type="match status" value="1"/>
</dbReference>
<dbReference type="GO" id="GO:0005851">
    <property type="term" value="C:eukaryotic translation initiation factor 2B complex"/>
    <property type="evidence" value="ECO:0007669"/>
    <property type="project" value="EnsemblFungi"/>
</dbReference>
<proteinExistence type="inferred from homology"/>
<dbReference type="Gene3D" id="1.20.120.1070">
    <property type="entry name" value="Translation initiation factor eIF-2B, N-terminal domain"/>
    <property type="match status" value="1"/>
</dbReference>
<dbReference type="Gene3D" id="3.40.50.10470">
    <property type="entry name" value="Translation initiation factor eif-2b, domain 2"/>
    <property type="match status" value="1"/>
</dbReference>
<evidence type="ECO:0000256" key="4">
    <source>
        <dbReference type="ARBA" id="ARBA00022540"/>
    </source>
</evidence>
<dbReference type="PANTHER" id="PTHR45860">
    <property type="entry name" value="TRANSLATION INITIATION FACTOR EIF-2B SUBUNIT ALPHA"/>
    <property type="match status" value="1"/>
</dbReference>
<dbReference type="GO" id="GO:0005085">
    <property type="term" value="F:guanyl-nucleotide exchange factor activity"/>
    <property type="evidence" value="ECO:0007669"/>
    <property type="project" value="EnsemblFungi"/>
</dbReference>
<protein>
    <recommendedName>
        <fullName evidence="6">Translation initiation factor eIF2B subunit alpha</fullName>
    </recommendedName>
    <alternativeName>
        <fullName evidence="7">eIF2B GDP-GTP exchange factor subunit alpha</fullName>
    </alternativeName>
</protein>
<dbReference type="SUPFAM" id="SSF100950">
    <property type="entry name" value="NagB/RpiA/CoA transferase-like"/>
    <property type="match status" value="1"/>
</dbReference>
<dbReference type="InterPro" id="IPR000649">
    <property type="entry name" value="IF-2B-related"/>
</dbReference>
<reference evidence="10 11" key="1">
    <citation type="submission" date="2015-03" db="EMBL/GenBank/DDBJ databases">
        <authorList>
            <person name="Radwan O."/>
            <person name="Al-Naeli F.A."/>
            <person name="Rendon G.A."/>
            <person name="Fields C."/>
        </authorList>
    </citation>
    <scope>NUCLEOTIDE SEQUENCE [LARGE SCALE GENOMIC DNA]</scope>
    <source>
        <strain evidence="10">CR-DP1</strain>
    </source>
</reference>
<dbReference type="Proteomes" id="UP000033483">
    <property type="component" value="Unassembled WGS sequence"/>
</dbReference>
<accession>A0A0F4ZAC1</accession>
<evidence type="ECO:0000313" key="10">
    <source>
        <dbReference type="EMBL" id="KKA27111.1"/>
    </source>
</evidence>
<dbReference type="GO" id="GO:1904262">
    <property type="term" value="P:negative regulation of TORC1 signaling"/>
    <property type="evidence" value="ECO:0007669"/>
    <property type="project" value="EnsemblFungi"/>
</dbReference>
<dbReference type="OrthoDB" id="10249309at2759"/>
<evidence type="ECO:0000256" key="6">
    <source>
        <dbReference type="ARBA" id="ARBA00044208"/>
    </source>
</evidence>
<comment type="subcellular location">
    <subcellularLocation>
        <location evidence="1">Cytoplasm</location>
        <location evidence="1">Cytosol</location>
    </subcellularLocation>
</comment>
<name>A0A0F4ZAC1_9PEZI</name>
<evidence type="ECO:0000256" key="8">
    <source>
        <dbReference type="ARBA" id="ARBA00046432"/>
    </source>
</evidence>
<organism evidence="10 11">
    <name type="scientific">Thielaviopsis punctulata</name>
    <dbReference type="NCBI Taxonomy" id="72032"/>
    <lineage>
        <taxon>Eukaryota</taxon>
        <taxon>Fungi</taxon>
        <taxon>Dikarya</taxon>
        <taxon>Ascomycota</taxon>
        <taxon>Pezizomycotina</taxon>
        <taxon>Sordariomycetes</taxon>
        <taxon>Hypocreomycetidae</taxon>
        <taxon>Microascales</taxon>
        <taxon>Ceratocystidaceae</taxon>
        <taxon>Thielaviopsis</taxon>
    </lineage>
</organism>
<evidence type="ECO:0000256" key="5">
    <source>
        <dbReference type="ARBA" id="ARBA00022917"/>
    </source>
</evidence>
<dbReference type="Pfam" id="PF01008">
    <property type="entry name" value="IF-2B"/>
    <property type="match status" value="1"/>
</dbReference>
<comment type="similarity">
    <text evidence="2 9">Belongs to the eIF-2B alpha/beta/delta subunits family.</text>
</comment>
<keyword evidence="3" id="KW-0963">Cytoplasm</keyword>
<keyword evidence="4" id="KW-0396">Initiation factor</keyword>
<comment type="subunit">
    <text evidence="8">Component of the translation initiation factor 2B (eIF2B) complex which is a heterodecamer of two sets of five different subunits: alpha, beta, gamma, delta and epsilon. Subunits alpha, beta and delta comprise a regulatory subcomplex and subunits epsilon and gamma comprise a catalytic subcomplex. Within the complex, the hexameric regulatory complex resides at the center, with the two heterodimeric catalytic subcomplexes bound on opposite sides.</text>
</comment>
<dbReference type="InterPro" id="IPR042528">
    <property type="entry name" value="elF-2B_alpha_N"/>
</dbReference>
<evidence type="ECO:0000256" key="7">
    <source>
        <dbReference type="ARBA" id="ARBA00044236"/>
    </source>
</evidence>
<dbReference type="InterPro" id="IPR037171">
    <property type="entry name" value="NagB/RpiA_transferase-like"/>
</dbReference>
<evidence type="ECO:0000313" key="11">
    <source>
        <dbReference type="Proteomes" id="UP000033483"/>
    </source>
</evidence>
<gene>
    <name evidence="10" type="ORF">TD95_001128</name>
</gene>
<dbReference type="GO" id="GO:1903833">
    <property type="term" value="P:positive regulation of cellular response to amino acid starvation"/>
    <property type="evidence" value="ECO:0007669"/>
    <property type="project" value="EnsemblFungi"/>
</dbReference>
<evidence type="ECO:0000256" key="9">
    <source>
        <dbReference type="RuleBase" id="RU003814"/>
    </source>
</evidence>
<dbReference type="InterPro" id="IPR042529">
    <property type="entry name" value="IF_2B-like_C"/>
</dbReference>
<dbReference type="GO" id="GO:1900036">
    <property type="term" value="P:positive regulation of cellular response to heat"/>
    <property type="evidence" value="ECO:0007669"/>
    <property type="project" value="EnsemblFungi"/>
</dbReference>
<sequence length="365" mass="40113">MAATQTPAAPADQALPVRPKTADFDIVGCYNTLLAENPELTQPVAAIEALIAMLNASRTSTVYETLESTARYANQLKDAVRNPLPLTAGTDLFQQFLLSSLKQQESSGGRNAPAMSFDALRAALVQNGSLFAQRAREARNRIAAAGWRFVRDDQCVLTHGASRTVSTLLIRAAKESKARNNGSVRFRVVYVRDAWRVHESDRVVNELRAEGIAVAEIPSAAVAHVLAMLRQVHVVFVGAEAVTQDGGIISRLGTLQIARLARHANPPIPFYVAAEEHKFLRRLPRYQDDHDLGCSQSLLDFTTETSSHQPENPVDWTDHTYITNLITENGIKTPSYVTEQLIEIYGTLTPQTILDKIQFGITSGR</sequence>
<comment type="caution">
    <text evidence="10">The sequence shown here is derived from an EMBL/GenBank/DDBJ whole genome shotgun (WGS) entry which is preliminary data.</text>
</comment>
<dbReference type="GO" id="GO:0002183">
    <property type="term" value="P:cytoplasmic translational initiation"/>
    <property type="evidence" value="ECO:0007669"/>
    <property type="project" value="EnsemblFungi"/>
</dbReference>
<keyword evidence="11" id="KW-1185">Reference proteome</keyword>